<dbReference type="InterPro" id="IPR021109">
    <property type="entry name" value="Peptidase_aspartic_dom_sf"/>
</dbReference>
<dbReference type="Pfam" id="PF00692">
    <property type="entry name" value="dUTPase"/>
    <property type="match status" value="1"/>
</dbReference>
<keyword evidence="1" id="KW-0645">Protease</keyword>
<keyword evidence="9" id="KW-1185">Reference proteome</keyword>
<dbReference type="InterPro" id="IPR036157">
    <property type="entry name" value="dUTPase-like_sf"/>
</dbReference>
<evidence type="ECO:0000256" key="2">
    <source>
        <dbReference type="ARBA" id="ARBA00022750"/>
    </source>
</evidence>
<dbReference type="GO" id="GO:0003964">
    <property type="term" value="F:RNA-directed DNA polymerase activity"/>
    <property type="evidence" value="ECO:0007669"/>
    <property type="project" value="InterPro"/>
</dbReference>
<feature type="domain" description="Peptidase A2" evidence="4">
    <location>
        <begin position="118"/>
        <end position="154"/>
    </location>
</feature>
<keyword evidence="3" id="KW-0378">Hydrolase</keyword>
<dbReference type="SUPFAM" id="SSF50630">
    <property type="entry name" value="Acid proteases"/>
    <property type="match status" value="1"/>
</dbReference>
<name>A0A3L8R9J1_CHLGU</name>
<evidence type="ECO:0000313" key="7">
    <source>
        <dbReference type="EMBL" id="RLV76358.1"/>
    </source>
</evidence>
<organism evidence="5 9">
    <name type="scientific">Chloebia gouldiae</name>
    <name type="common">Gouldian finch</name>
    <name type="synonym">Erythrura gouldiae</name>
    <dbReference type="NCBI Taxonomy" id="44316"/>
    <lineage>
        <taxon>Eukaryota</taxon>
        <taxon>Metazoa</taxon>
        <taxon>Chordata</taxon>
        <taxon>Craniata</taxon>
        <taxon>Vertebrata</taxon>
        <taxon>Euteleostomi</taxon>
        <taxon>Archelosauria</taxon>
        <taxon>Archosauria</taxon>
        <taxon>Dinosauria</taxon>
        <taxon>Saurischia</taxon>
        <taxon>Theropoda</taxon>
        <taxon>Coelurosauria</taxon>
        <taxon>Aves</taxon>
        <taxon>Neognathae</taxon>
        <taxon>Neoaves</taxon>
        <taxon>Telluraves</taxon>
        <taxon>Australaves</taxon>
        <taxon>Passeriformes</taxon>
        <taxon>Passeroidea</taxon>
        <taxon>Passeridae</taxon>
        <taxon>Chloebia</taxon>
    </lineage>
</organism>
<dbReference type="PANTHER" id="PTHR19422:SF123">
    <property type="entry name" value="RT1 CLASS I, LOCUS CE15"/>
    <property type="match status" value="1"/>
</dbReference>
<gene>
    <name evidence="5" type="ORF">DV515_00017055</name>
    <name evidence="6" type="ORF">DV515_00017057</name>
    <name evidence="8" type="ORF">DV515_00017060</name>
    <name evidence="7" type="ORF">DV515_00017062</name>
</gene>
<dbReference type="OrthoDB" id="9900537at2759"/>
<evidence type="ECO:0000313" key="9">
    <source>
        <dbReference type="Proteomes" id="UP000276834"/>
    </source>
</evidence>
<dbReference type="InterPro" id="IPR051592">
    <property type="entry name" value="HERV-K_Pro_peptidase_A2"/>
</dbReference>
<dbReference type="Gene3D" id="2.70.40.10">
    <property type="match status" value="1"/>
</dbReference>
<dbReference type="EMBL" id="QUSF01000697">
    <property type="protein sequence ID" value="RLV76357.1"/>
    <property type="molecule type" value="Genomic_DNA"/>
</dbReference>
<evidence type="ECO:0000313" key="8">
    <source>
        <dbReference type="EMBL" id="RLV76359.1"/>
    </source>
</evidence>
<evidence type="ECO:0000259" key="4">
    <source>
        <dbReference type="PROSITE" id="PS50175"/>
    </source>
</evidence>
<dbReference type="GO" id="GO:0004190">
    <property type="term" value="F:aspartic-type endopeptidase activity"/>
    <property type="evidence" value="ECO:0007669"/>
    <property type="project" value="UniProtKB-KW"/>
</dbReference>
<sequence>MYSTTSLVGGLLLGRSSTSKQGVVVIPSIIDVDFTGRVKIMRHAFQPPVTIPKGRKIAQIVAIENFLPHCQRPKEPTDSKRQDNGFGSTGQDVFFTINLKDRPYKKAQLQRGSHCVRLEPMLDTGADVSIIHQMYWPSNWPLRAPSSHIVGVGGMKIPSVSRDPISIIFEDNQKLTLHANISTLHDAQRLFGDLQWVRTTVGITNDDFQPFLPWLQGSDANSHRVCTPEQQEALIQVSEKLQCGSIVRFHRSGAQQTTKRSDVAFRQSLPVVGKTLLFIETSGRKDSLY</sequence>
<evidence type="ECO:0000256" key="1">
    <source>
        <dbReference type="ARBA" id="ARBA00022670"/>
    </source>
</evidence>
<dbReference type="InterPro" id="IPR018061">
    <property type="entry name" value="Retropepsins"/>
</dbReference>
<reference evidence="5 9" key="1">
    <citation type="journal article" date="2018" name="Proc. R. Soc. B">
        <title>A non-coding region near Follistatin controls head colour polymorphism in the Gouldian finch.</title>
        <authorList>
            <person name="Toomey M.B."/>
            <person name="Marques C.I."/>
            <person name="Andrade P."/>
            <person name="Araujo P.M."/>
            <person name="Sabatino S."/>
            <person name="Gazda M.A."/>
            <person name="Afonso S."/>
            <person name="Lopes R.J."/>
            <person name="Corbo J.C."/>
            <person name="Carneiro M."/>
        </authorList>
    </citation>
    <scope>NUCLEOTIDE SEQUENCE [LARGE SCALE GENOMIC DNA]</scope>
    <source>
        <strain evidence="5">Red01</strain>
        <tissue evidence="5">Muscle</tissue>
    </source>
</reference>
<dbReference type="Proteomes" id="UP000276834">
    <property type="component" value="Unassembled WGS sequence"/>
</dbReference>
<comment type="caution">
    <text evidence="5">The sequence shown here is derived from an EMBL/GenBank/DDBJ whole genome shotgun (WGS) entry which is preliminary data.</text>
</comment>
<evidence type="ECO:0000313" key="6">
    <source>
        <dbReference type="EMBL" id="RLV76357.1"/>
    </source>
</evidence>
<dbReference type="SUPFAM" id="SSF51283">
    <property type="entry name" value="dUTPase-like"/>
    <property type="match status" value="1"/>
</dbReference>
<dbReference type="EMBL" id="QUSF01000698">
    <property type="protein sequence ID" value="RLV76356.1"/>
    <property type="molecule type" value="Genomic_DNA"/>
</dbReference>
<dbReference type="InterPro" id="IPR001995">
    <property type="entry name" value="Peptidase_A2_cat"/>
</dbReference>
<dbReference type="Pfam" id="PF00077">
    <property type="entry name" value="RVP"/>
    <property type="match status" value="1"/>
</dbReference>
<reference evidence="5" key="2">
    <citation type="submission" date="2018-08" db="EMBL/GenBank/DDBJ databases">
        <authorList>
            <person name="Sabatino S.J."/>
        </authorList>
    </citation>
    <scope>NUCLEOTIDE SEQUENCE</scope>
    <source>
        <strain evidence="5">Red01</strain>
        <tissue evidence="5">Muscle</tissue>
    </source>
</reference>
<evidence type="ECO:0000256" key="3">
    <source>
        <dbReference type="ARBA" id="ARBA00022801"/>
    </source>
</evidence>
<dbReference type="AlphaFoldDB" id="A0A3L8R9J1"/>
<keyword evidence="2" id="KW-0064">Aspartyl protease</keyword>
<dbReference type="PROSITE" id="PS50175">
    <property type="entry name" value="ASP_PROT_RETROV"/>
    <property type="match status" value="1"/>
</dbReference>
<dbReference type="EMBL" id="QUSF01000695">
    <property type="protein sequence ID" value="RLV76359.1"/>
    <property type="molecule type" value="Genomic_DNA"/>
</dbReference>
<protein>
    <recommendedName>
        <fullName evidence="4">Peptidase A2 domain-containing protein</fullName>
    </recommendedName>
</protein>
<dbReference type="Gene3D" id="2.40.70.10">
    <property type="entry name" value="Acid Proteases"/>
    <property type="match status" value="1"/>
</dbReference>
<dbReference type="GO" id="GO:0006508">
    <property type="term" value="P:proteolysis"/>
    <property type="evidence" value="ECO:0007669"/>
    <property type="project" value="UniProtKB-KW"/>
</dbReference>
<dbReference type="InterPro" id="IPR029054">
    <property type="entry name" value="dUTPase-like"/>
</dbReference>
<evidence type="ECO:0000313" key="5">
    <source>
        <dbReference type="EMBL" id="RLV76356.1"/>
    </source>
</evidence>
<dbReference type="PANTHER" id="PTHR19422">
    <property type="entry name" value="GAG RETROVIRAL POLYPROTEIN"/>
    <property type="match status" value="1"/>
</dbReference>
<dbReference type="EMBL" id="QUSF01000696">
    <property type="protein sequence ID" value="RLV76358.1"/>
    <property type="molecule type" value="Genomic_DNA"/>
</dbReference>
<accession>A0A3L8R9J1</accession>
<proteinExistence type="predicted"/>